<dbReference type="PANTHER" id="PTHR12110">
    <property type="entry name" value="HYDROXYPYRUVATE ISOMERASE"/>
    <property type="match status" value="1"/>
</dbReference>
<dbReference type="InterPro" id="IPR050312">
    <property type="entry name" value="IolE/XylAMocC-like"/>
</dbReference>
<reference evidence="3 4" key="1">
    <citation type="submission" date="2023-11" db="EMBL/GenBank/DDBJ databases">
        <title>Gilvimarinus fulvus sp. nov., isolated from the surface of Kelp.</title>
        <authorList>
            <person name="Sun Y.Y."/>
            <person name="Gong Y."/>
            <person name="Du Z.J."/>
        </authorList>
    </citation>
    <scope>NUCLEOTIDE SEQUENCE [LARGE SCALE GENOMIC DNA]</scope>
    <source>
        <strain evidence="3 4">SDUM040013</strain>
    </source>
</reference>
<protein>
    <submittedName>
        <fullName evidence="3">TIM barrel protein</fullName>
    </submittedName>
</protein>
<feature type="chain" id="PRO_5045764748" evidence="1">
    <location>
        <begin position="26"/>
        <end position="288"/>
    </location>
</feature>
<accession>A0ABU4RUQ4</accession>
<feature type="domain" description="Xylose isomerase-like TIM barrel" evidence="2">
    <location>
        <begin position="48"/>
        <end position="278"/>
    </location>
</feature>
<dbReference type="Proteomes" id="UP001273505">
    <property type="component" value="Unassembled WGS sequence"/>
</dbReference>
<name>A0ABU4RUQ4_9GAMM</name>
<proteinExistence type="predicted"/>
<dbReference type="EMBL" id="JAXAFO010000005">
    <property type="protein sequence ID" value="MDX6848608.1"/>
    <property type="molecule type" value="Genomic_DNA"/>
</dbReference>
<dbReference type="InterPro" id="IPR013022">
    <property type="entry name" value="Xyl_isomerase-like_TIM-brl"/>
</dbReference>
<dbReference type="InterPro" id="IPR036237">
    <property type="entry name" value="Xyl_isomerase-like_sf"/>
</dbReference>
<evidence type="ECO:0000256" key="1">
    <source>
        <dbReference type="SAM" id="SignalP"/>
    </source>
</evidence>
<dbReference type="Pfam" id="PF01261">
    <property type="entry name" value="AP_endonuc_2"/>
    <property type="match status" value="1"/>
</dbReference>
<organism evidence="3 4">
    <name type="scientific">Gilvimarinus gilvus</name>
    <dbReference type="NCBI Taxonomy" id="3058038"/>
    <lineage>
        <taxon>Bacteria</taxon>
        <taxon>Pseudomonadati</taxon>
        <taxon>Pseudomonadota</taxon>
        <taxon>Gammaproteobacteria</taxon>
        <taxon>Cellvibrionales</taxon>
        <taxon>Cellvibrionaceae</taxon>
        <taxon>Gilvimarinus</taxon>
    </lineage>
</organism>
<feature type="signal peptide" evidence="1">
    <location>
        <begin position="1"/>
        <end position="25"/>
    </location>
</feature>
<sequence>MNKIINTIVCAAICAGSLSSMPVFAHEYGLQLYSLRHQMEEDMPLAFSQISDWGLHAVEGGSMLNGMPLDEYKAELAKNQLKIVSVDTNYAELRDNPIAAVYKAKYFSADYATFYWIPHGENRPFSIEDAKEAVAVLNSAGKLLEENGITLQYHAHGYEFLPYQDGTVFDYMVQHTKHAKFQMDVYWIKHAGVEPVELLQKYPGIFTSLHLKDREKGTPNSSTGHADVETNVVLGAGDVGIASAVKEAKLQGIHYMFLEDESSRVMEQIPQSIDYLKALEAENKGVSN</sequence>
<keyword evidence="1" id="KW-0732">Signal</keyword>
<dbReference type="SUPFAM" id="SSF51658">
    <property type="entry name" value="Xylose isomerase-like"/>
    <property type="match status" value="1"/>
</dbReference>
<gene>
    <name evidence="3" type="ORF">SCD92_04505</name>
</gene>
<evidence type="ECO:0000313" key="3">
    <source>
        <dbReference type="EMBL" id="MDX6848608.1"/>
    </source>
</evidence>
<dbReference type="Gene3D" id="3.20.20.150">
    <property type="entry name" value="Divalent-metal-dependent TIM barrel enzymes"/>
    <property type="match status" value="1"/>
</dbReference>
<evidence type="ECO:0000313" key="4">
    <source>
        <dbReference type="Proteomes" id="UP001273505"/>
    </source>
</evidence>
<keyword evidence="4" id="KW-1185">Reference proteome</keyword>
<evidence type="ECO:0000259" key="2">
    <source>
        <dbReference type="Pfam" id="PF01261"/>
    </source>
</evidence>
<dbReference type="PANTHER" id="PTHR12110:SF41">
    <property type="entry name" value="INOSOSE DEHYDRATASE"/>
    <property type="match status" value="1"/>
</dbReference>
<dbReference type="RefSeq" id="WP_302724673.1">
    <property type="nucleotide sequence ID" value="NZ_JAULRU010000823.1"/>
</dbReference>
<comment type="caution">
    <text evidence="3">The sequence shown here is derived from an EMBL/GenBank/DDBJ whole genome shotgun (WGS) entry which is preliminary data.</text>
</comment>